<reference evidence="14" key="2">
    <citation type="submission" date="2021-04" db="EMBL/GenBank/DDBJ databases">
        <authorList>
            <person name="Gilroy R."/>
        </authorList>
    </citation>
    <scope>NUCLEOTIDE SEQUENCE</scope>
    <source>
        <strain evidence="14">CHK196-3914</strain>
    </source>
</reference>
<keyword evidence="11 13" id="KW-0472">Membrane</keyword>
<keyword evidence="5" id="KW-0813">Transport</keyword>
<evidence type="ECO:0000256" key="4">
    <source>
        <dbReference type="ARBA" id="ARBA00020268"/>
    </source>
</evidence>
<dbReference type="InterPro" id="IPR048279">
    <property type="entry name" value="MdtK-like"/>
</dbReference>
<dbReference type="Pfam" id="PF01554">
    <property type="entry name" value="MatE"/>
    <property type="match status" value="2"/>
</dbReference>
<evidence type="ECO:0000313" key="15">
    <source>
        <dbReference type="Proteomes" id="UP000824116"/>
    </source>
</evidence>
<evidence type="ECO:0000256" key="7">
    <source>
        <dbReference type="ARBA" id="ARBA00022475"/>
    </source>
</evidence>
<dbReference type="GO" id="GO:0006811">
    <property type="term" value="P:monoatomic ion transport"/>
    <property type="evidence" value="ECO:0007669"/>
    <property type="project" value="UniProtKB-KW"/>
</dbReference>
<keyword evidence="7" id="KW-1003">Cell membrane</keyword>
<feature type="transmembrane region" description="Helical" evidence="13">
    <location>
        <begin position="184"/>
        <end position="206"/>
    </location>
</feature>
<comment type="caution">
    <text evidence="14">The sequence shown here is derived from an EMBL/GenBank/DDBJ whole genome shotgun (WGS) entry which is preliminary data.</text>
</comment>
<comment type="subcellular location">
    <subcellularLocation>
        <location evidence="2">Cell membrane</location>
        <topology evidence="2">Multi-pass membrane protein</topology>
    </subcellularLocation>
</comment>
<keyword evidence="10" id="KW-0406">Ion transport</keyword>
<feature type="transmembrane region" description="Helical" evidence="13">
    <location>
        <begin position="42"/>
        <end position="69"/>
    </location>
</feature>
<evidence type="ECO:0000256" key="6">
    <source>
        <dbReference type="ARBA" id="ARBA00022449"/>
    </source>
</evidence>
<feature type="transmembrane region" description="Helical" evidence="13">
    <location>
        <begin position="90"/>
        <end position="109"/>
    </location>
</feature>
<comment type="function">
    <text evidence="1">Multidrug efflux pump.</text>
</comment>
<name>A0A9D2GAU9_9FIRM</name>
<evidence type="ECO:0000256" key="11">
    <source>
        <dbReference type="ARBA" id="ARBA00023136"/>
    </source>
</evidence>
<evidence type="ECO:0000256" key="12">
    <source>
        <dbReference type="ARBA" id="ARBA00031636"/>
    </source>
</evidence>
<dbReference type="CDD" id="cd13137">
    <property type="entry name" value="MATE_NorM_like"/>
    <property type="match status" value="1"/>
</dbReference>
<keyword evidence="6" id="KW-0050">Antiport</keyword>
<dbReference type="InterPro" id="IPR050222">
    <property type="entry name" value="MATE_MdtK"/>
</dbReference>
<dbReference type="PIRSF" id="PIRSF006603">
    <property type="entry name" value="DinF"/>
    <property type="match status" value="1"/>
</dbReference>
<protein>
    <recommendedName>
        <fullName evidence="4">Probable multidrug resistance protein NorM</fullName>
    </recommendedName>
    <alternativeName>
        <fullName evidence="12">Multidrug-efflux transporter</fullName>
    </alternativeName>
</protein>
<accession>A0A9D2GAU9</accession>
<evidence type="ECO:0000256" key="8">
    <source>
        <dbReference type="ARBA" id="ARBA00022692"/>
    </source>
</evidence>
<feature type="transmembrane region" description="Helical" evidence="13">
    <location>
        <begin position="406"/>
        <end position="426"/>
    </location>
</feature>
<dbReference type="InterPro" id="IPR002528">
    <property type="entry name" value="MATE_fam"/>
</dbReference>
<feature type="transmembrane region" description="Helical" evidence="13">
    <location>
        <begin position="9"/>
        <end position="30"/>
    </location>
</feature>
<dbReference type="AlphaFoldDB" id="A0A9D2GAU9"/>
<feature type="transmembrane region" description="Helical" evidence="13">
    <location>
        <begin position="309"/>
        <end position="334"/>
    </location>
</feature>
<dbReference type="PANTHER" id="PTHR43298">
    <property type="entry name" value="MULTIDRUG RESISTANCE PROTEIN NORM-RELATED"/>
    <property type="match status" value="1"/>
</dbReference>
<proteinExistence type="inferred from homology"/>
<comment type="similarity">
    <text evidence="3">Belongs to the multi antimicrobial extrusion (MATE) (TC 2.A.66.1) family.</text>
</comment>
<evidence type="ECO:0000256" key="3">
    <source>
        <dbReference type="ARBA" id="ARBA00010199"/>
    </source>
</evidence>
<organism evidence="14 15">
    <name type="scientific">Candidatus Mediterraneibacter stercoravium</name>
    <dbReference type="NCBI Taxonomy" id="2838685"/>
    <lineage>
        <taxon>Bacteria</taxon>
        <taxon>Bacillati</taxon>
        <taxon>Bacillota</taxon>
        <taxon>Clostridia</taxon>
        <taxon>Lachnospirales</taxon>
        <taxon>Lachnospiraceae</taxon>
        <taxon>Mediterraneibacter</taxon>
    </lineage>
</organism>
<evidence type="ECO:0000256" key="5">
    <source>
        <dbReference type="ARBA" id="ARBA00022448"/>
    </source>
</evidence>
<dbReference type="GO" id="GO:0042910">
    <property type="term" value="F:xenobiotic transmembrane transporter activity"/>
    <property type="evidence" value="ECO:0007669"/>
    <property type="project" value="InterPro"/>
</dbReference>
<dbReference type="NCBIfam" id="TIGR00797">
    <property type="entry name" value="matE"/>
    <property type="match status" value="1"/>
</dbReference>
<keyword evidence="9 13" id="KW-1133">Transmembrane helix</keyword>
<sequence>MLRREKLSVVWRLSVPAILAQISSIIMQYIDAAMVGGLGALASASIGVVSTSTWLLSGLCSAMSVGFSVQTAHQIGAGDEKRARKVVKNGLCAAALFSLILMAAGIAVSRHLPVWLGAETAIRKDASDYFFIYACSLPAVQLSSLAGSMLQCSGDMKTPGLLNACMCGEDVIFNMIFISRYGVAGAAIGTALAQALTAVLMLWRLCVCSPALKMRRGESWRPEKEIFVRAVKIGLPMSFEHIALCGAQIASTKIIAPLGSVAIAANSFAVTAESLCYMPGYGIGTAATTLVGQSMGAGKKKLAKNFADLSVLLGCLVMTACGIVMYFLCPAVFAMLTPDLQVRELGVRVLRIELFAEPFYAASIVSSGALRGAGDSLIPSILNLISMWGVRLTISVALVGRIGLPGAWIAMAVELCVRGILLFVRLQRGKWLGGK</sequence>
<dbReference type="GO" id="GO:0015297">
    <property type="term" value="F:antiporter activity"/>
    <property type="evidence" value="ECO:0007669"/>
    <property type="project" value="UniProtKB-KW"/>
</dbReference>
<evidence type="ECO:0000313" key="14">
    <source>
        <dbReference type="EMBL" id="HIZ75813.1"/>
    </source>
</evidence>
<evidence type="ECO:0000256" key="13">
    <source>
        <dbReference type="SAM" id="Phobius"/>
    </source>
</evidence>
<gene>
    <name evidence="14" type="ORF">H9723_11335</name>
</gene>
<evidence type="ECO:0000256" key="2">
    <source>
        <dbReference type="ARBA" id="ARBA00004651"/>
    </source>
</evidence>
<dbReference type="EMBL" id="DXAY01000264">
    <property type="protein sequence ID" value="HIZ75813.1"/>
    <property type="molecule type" value="Genomic_DNA"/>
</dbReference>
<evidence type="ECO:0000256" key="10">
    <source>
        <dbReference type="ARBA" id="ARBA00023065"/>
    </source>
</evidence>
<dbReference type="PANTHER" id="PTHR43298:SF2">
    <property type="entry name" value="FMN_FAD EXPORTER YEEO-RELATED"/>
    <property type="match status" value="1"/>
</dbReference>
<dbReference type="GO" id="GO:0005886">
    <property type="term" value="C:plasma membrane"/>
    <property type="evidence" value="ECO:0007669"/>
    <property type="project" value="UniProtKB-SubCell"/>
</dbReference>
<keyword evidence="8 13" id="KW-0812">Transmembrane</keyword>
<reference evidence="14" key="1">
    <citation type="journal article" date="2021" name="PeerJ">
        <title>Extensive microbial diversity within the chicken gut microbiome revealed by metagenomics and culture.</title>
        <authorList>
            <person name="Gilroy R."/>
            <person name="Ravi A."/>
            <person name="Getino M."/>
            <person name="Pursley I."/>
            <person name="Horton D.L."/>
            <person name="Alikhan N.F."/>
            <person name="Baker D."/>
            <person name="Gharbi K."/>
            <person name="Hall N."/>
            <person name="Watson M."/>
            <person name="Adriaenssens E.M."/>
            <person name="Foster-Nyarko E."/>
            <person name="Jarju S."/>
            <person name="Secka A."/>
            <person name="Antonio M."/>
            <person name="Oren A."/>
            <person name="Chaudhuri R.R."/>
            <person name="La Ragione R."/>
            <person name="Hildebrand F."/>
            <person name="Pallen M.J."/>
        </authorList>
    </citation>
    <scope>NUCLEOTIDE SEQUENCE</scope>
    <source>
        <strain evidence="14">CHK196-3914</strain>
    </source>
</reference>
<dbReference type="Proteomes" id="UP000824116">
    <property type="component" value="Unassembled WGS sequence"/>
</dbReference>
<evidence type="ECO:0000256" key="9">
    <source>
        <dbReference type="ARBA" id="ARBA00022989"/>
    </source>
</evidence>
<evidence type="ECO:0000256" key="1">
    <source>
        <dbReference type="ARBA" id="ARBA00003408"/>
    </source>
</evidence>